<dbReference type="RefSeq" id="WP_223264577.1">
    <property type="nucleotide sequence ID" value="NZ_AP021884.1"/>
</dbReference>
<comment type="subcellular location">
    <subcellularLocation>
        <location evidence="1">Endomembrane system</location>
        <topology evidence="1">Multi-pass membrane protein</topology>
    </subcellularLocation>
</comment>
<feature type="transmembrane region" description="Helical" evidence="5">
    <location>
        <begin position="81"/>
        <end position="100"/>
    </location>
</feature>
<proteinExistence type="predicted"/>
<keyword evidence="2 5" id="KW-0812">Transmembrane</keyword>
<evidence type="ECO:0000256" key="5">
    <source>
        <dbReference type="SAM" id="Phobius"/>
    </source>
</evidence>
<reference evidence="7 8" key="1">
    <citation type="submission" date="2019-07" db="EMBL/GenBank/DDBJ databases">
        <title>Whole genome shotgun sequence of Thiobacillus plumbophilus NBRC 107929.</title>
        <authorList>
            <person name="Hosoyama A."/>
            <person name="Uohara A."/>
            <person name="Ohji S."/>
            <person name="Ichikawa N."/>
        </authorList>
    </citation>
    <scope>NUCLEOTIDE SEQUENCE [LARGE SCALE GENOMIC DNA]</scope>
    <source>
        <strain evidence="7 8">NBRC 107929</strain>
    </source>
</reference>
<evidence type="ECO:0000313" key="7">
    <source>
        <dbReference type="EMBL" id="GEP31062.1"/>
    </source>
</evidence>
<dbReference type="GO" id="GO:0012505">
    <property type="term" value="C:endomembrane system"/>
    <property type="evidence" value="ECO:0007669"/>
    <property type="project" value="UniProtKB-SubCell"/>
</dbReference>
<name>A0A512L9D1_9PROT</name>
<gene>
    <name evidence="7" type="ORF">TPL01_22000</name>
</gene>
<evidence type="ECO:0000313" key="8">
    <source>
        <dbReference type="Proteomes" id="UP000321337"/>
    </source>
</evidence>
<keyword evidence="8" id="KW-1185">Reference proteome</keyword>
<evidence type="ECO:0000259" key="6">
    <source>
        <dbReference type="Pfam" id="PF06803"/>
    </source>
</evidence>
<evidence type="ECO:0000256" key="2">
    <source>
        <dbReference type="ARBA" id="ARBA00022692"/>
    </source>
</evidence>
<dbReference type="Pfam" id="PF06803">
    <property type="entry name" value="DUF1232"/>
    <property type="match status" value="1"/>
</dbReference>
<comment type="caution">
    <text evidence="7">The sequence shown here is derived from an EMBL/GenBank/DDBJ whole genome shotgun (WGS) entry which is preliminary data.</text>
</comment>
<evidence type="ECO:0000256" key="1">
    <source>
        <dbReference type="ARBA" id="ARBA00004127"/>
    </source>
</evidence>
<feature type="domain" description="DUF1232" evidence="6">
    <location>
        <begin position="50"/>
        <end position="85"/>
    </location>
</feature>
<organism evidence="7 8">
    <name type="scientific">Sulfuriferula plumbiphila</name>
    <dbReference type="NCBI Taxonomy" id="171865"/>
    <lineage>
        <taxon>Bacteria</taxon>
        <taxon>Pseudomonadati</taxon>
        <taxon>Pseudomonadota</taxon>
        <taxon>Betaproteobacteria</taxon>
        <taxon>Nitrosomonadales</taxon>
        <taxon>Sulfuricellaceae</taxon>
        <taxon>Sulfuriferula</taxon>
    </lineage>
</organism>
<dbReference type="EMBL" id="BKAD01000023">
    <property type="protein sequence ID" value="GEP31062.1"/>
    <property type="molecule type" value="Genomic_DNA"/>
</dbReference>
<sequence length="155" mass="17148">MGRFVPGRLGFFYSLDMPLLAEFKQRARRLKAETFALYLAARHPETPWYAKLLIATIVAYAFSPIDLIPDFIPILGYLDDLILIPIGIAFAIKMVPPSVLAECRARAQEVALNGKPVSRIAGAAVVIIWLTLAVLCIVWTYEAFMPTSAPALQGR</sequence>
<feature type="transmembrane region" description="Helical" evidence="5">
    <location>
        <begin position="120"/>
        <end position="141"/>
    </location>
</feature>
<evidence type="ECO:0000256" key="4">
    <source>
        <dbReference type="ARBA" id="ARBA00023136"/>
    </source>
</evidence>
<dbReference type="InterPro" id="IPR010652">
    <property type="entry name" value="DUF1232"/>
</dbReference>
<feature type="transmembrane region" description="Helical" evidence="5">
    <location>
        <begin position="48"/>
        <end position="69"/>
    </location>
</feature>
<dbReference type="AlphaFoldDB" id="A0A512L9D1"/>
<dbReference type="Proteomes" id="UP000321337">
    <property type="component" value="Unassembled WGS sequence"/>
</dbReference>
<keyword evidence="3 5" id="KW-1133">Transmembrane helix</keyword>
<accession>A0A512L9D1</accession>
<protein>
    <recommendedName>
        <fullName evidence="6">DUF1232 domain-containing protein</fullName>
    </recommendedName>
</protein>
<evidence type="ECO:0000256" key="3">
    <source>
        <dbReference type="ARBA" id="ARBA00022989"/>
    </source>
</evidence>
<keyword evidence="4 5" id="KW-0472">Membrane</keyword>